<evidence type="ECO:0000256" key="3">
    <source>
        <dbReference type="SAM" id="SignalP"/>
    </source>
</evidence>
<sequence length="215" mass="24177">MLMLFNNCLVVLLIMFLTACAVQQAPSVTSERNDVLVEPVADYSEYAGLGLLTIDASYRDIFSKAMTALKKKRTKDAEKLLDQLIQQRPDLVSAIYNKALLLEGHSKLEASISLLQMAHAIDPSNPRVCNSLGRALRSQGKFQEAEGVYKNCLSFEDQSPIVHKNYGILLDLYLHQSELALQQYKLYMEKTGNSDKLVKGWILDLQRRIPAKEEG</sequence>
<keyword evidence="5" id="KW-1185">Reference proteome</keyword>
<evidence type="ECO:0008006" key="6">
    <source>
        <dbReference type="Google" id="ProtNLM"/>
    </source>
</evidence>
<dbReference type="SUPFAM" id="SSF48452">
    <property type="entry name" value="TPR-like"/>
    <property type="match status" value="1"/>
</dbReference>
<organism evidence="4 5">
    <name type="scientific">Litoribrevibacter albus</name>
    <dbReference type="NCBI Taxonomy" id="1473156"/>
    <lineage>
        <taxon>Bacteria</taxon>
        <taxon>Pseudomonadati</taxon>
        <taxon>Pseudomonadota</taxon>
        <taxon>Gammaproteobacteria</taxon>
        <taxon>Oceanospirillales</taxon>
        <taxon>Oceanospirillaceae</taxon>
        <taxon>Litoribrevibacter</taxon>
    </lineage>
</organism>
<name>A0AA37S829_9GAMM</name>
<dbReference type="EMBL" id="BSNM01000003">
    <property type="protein sequence ID" value="GLQ30054.1"/>
    <property type="molecule type" value="Genomic_DNA"/>
</dbReference>
<feature type="chain" id="PRO_5041207240" description="Tetratricopeptide repeat protein" evidence="3">
    <location>
        <begin position="22"/>
        <end position="215"/>
    </location>
</feature>
<dbReference type="Proteomes" id="UP001161389">
    <property type="component" value="Unassembled WGS sequence"/>
</dbReference>
<protein>
    <recommendedName>
        <fullName evidence="6">Tetratricopeptide repeat protein</fullName>
    </recommendedName>
</protein>
<dbReference type="PANTHER" id="PTHR44943">
    <property type="entry name" value="CELLULOSE SYNTHASE OPERON PROTEIN C"/>
    <property type="match status" value="1"/>
</dbReference>
<feature type="signal peptide" evidence="3">
    <location>
        <begin position="1"/>
        <end position="21"/>
    </location>
</feature>
<dbReference type="SMART" id="SM00028">
    <property type="entry name" value="TPR"/>
    <property type="match status" value="3"/>
</dbReference>
<evidence type="ECO:0000256" key="2">
    <source>
        <dbReference type="ARBA" id="ARBA00022803"/>
    </source>
</evidence>
<keyword evidence="3" id="KW-0732">Signal</keyword>
<evidence type="ECO:0000256" key="1">
    <source>
        <dbReference type="ARBA" id="ARBA00022737"/>
    </source>
</evidence>
<dbReference type="InterPro" id="IPR011990">
    <property type="entry name" value="TPR-like_helical_dom_sf"/>
</dbReference>
<keyword evidence="1" id="KW-0677">Repeat</keyword>
<comment type="caution">
    <text evidence="4">The sequence shown here is derived from an EMBL/GenBank/DDBJ whole genome shotgun (WGS) entry which is preliminary data.</text>
</comment>
<evidence type="ECO:0000313" key="5">
    <source>
        <dbReference type="Proteomes" id="UP001161389"/>
    </source>
</evidence>
<dbReference type="InterPro" id="IPR019734">
    <property type="entry name" value="TPR_rpt"/>
</dbReference>
<proteinExistence type="predicted"/>
<dbReference type="PANTHER" id="PTHR44943:SF8">
    <property type="entry name" value="TPR REPEAT-CONTAINING PROTEIN MJ0263"/>
    <property type="match status" value="1"/>
</dbReference>
<reference evidence="4" key="2">
    <citation type="submission" date="2023-01" db="EMBL/GenBank/DDBJ databases">
        <title>Draft genome sequence of Litoribrevibacter albus strain NBRC 110071.</title>
        <authorList>
            <person name="Sun Q."/>
            <person name="Mori K."/>
        </authorList>
    </citation>
    <scope>NUCLEOTIDE SEQUENCE</scope>
    <source>
        <strain evidence="4">NBRC 110071</strain>
    </source>
</reference>
<accession>A0AA37S829</accession>
<evidence type="ECO:0000313" key="4">
    <source>
        <dbReference type="EMBL" id="GLQ30054.1"/>
    </source>
</evidence>
<dbReference type="Gene3D" id="1.25.40.10">
    <property type="entry name" value="Tetratricopeptide repeat domain"/>
    <property type="match status" value="1"/>
</dbReference>
<gene>
    <name evidence="4" type="ORF">GCM10007876_05320</name>
</gene>
<dbReference type="Pfam" id="PF13176">
    <property type="entry name" value="TPR_7"/>
    <property type="match status" value="1"/>
</dbReference>
<keyword evidence="2" id="KW-0802">TPR repeat</keyword>
<reference evidence="4" key="1">
    <citation type="journal article" date="2014" name="Int. J. Syst. Evol. Microbiol.">
        <title>Complete genome sequence of Corynebacterium casei LMG S-19264T (=DSM 44701T), isolated from a smear-ripened cheese.</title>
        <authorList>
            <consortium name="US DOE Joint Genome Institute (JGI-PGF)"/>
            <person name="Walter F."/>
            <person name="Albersmeier A."/>
            <person name="Kalinowski J."/>
            <person name="Ruckert C."/>
        </authorList>
    </citation>
    <scope>NUCLEOTIDE SEQUENCE</scope>
    <source>
        <strain evidence="4">NBRC 110071</strain>
    </source>
</reference>
<dbReference type="InterPro" id="IPR051685">
    <property type="entry name" value="Ycf3/AcsC/BcsC/TPR_MFPF"/>
</dbReference>
<dbReference type="AlphaFoldDB" id="A0AA37S829"/>